<dbReference type="Pfam" id="PF04149">
    <property type="entry name" value="DUF397"/>
    <property type="match status" value="1"/>
</dbReference>
<proteinExistence type="predicted"/>
<evidence type="ECO:0000259" key="1">
    <source>
        <dbReference type="Pfam" id="PF04149"/>
    </source>
</evidence>
<accession>A0ABW7YZ21</accession>
<dbReference type="EMBL" id="JBITGY010000007">
    <property type="protein sequence ID" value="MFI6501175.1"/>
    <property type="molecule type" value="Genomic_DNA"/>
</dbReference>
<reference evidence="2 3" key="1">
    <citation type="submission" date="2024-10" db="EMBL/GenBank/DDBJ databases">
        <title>The Natural Products Discovery Center: Release of the First 8490 Sequenced Strains for Exploring Actinobacteria Biosynthetic Diversity.</title>
        <authorList>
            <person name="Kalkreuter E."/>
            <person name="Kautsar S.A."/>
            <person name="Yang D."/>
            <person name="Bader C.D."/>
            <person name="Teijaro C.N."/>
            <person name="Fluegel L."/>
            <person name="Davis C.M."/>
            <person name="Simpson J.R."/>
            <person name="Lauterbach L."/>
            <person name="Steele A.D."/>
            <person name="Gui C."/>
            <person name="Meng S."/>
            <person name="Li G."/>
            <person name="Viehrig K."/>
            <person name="Ye F."/>
            <person name="Su P."/>
            <person name="Kiefer A.F."/>
            <person name="Nichols A."/>
            <person name="Cepeda A.J."/>
            <person name="Yan W."/>
            <person name="Fan B."/>
            <person name="Jiang Y."/>
            <person name="Adhikari A."/>
            <person name="Zheng C.-J."/>
            <person name="Schuster L."/>
            <person name="Cowan T.M."/>
            <person name="Smanski M.J."/>
            <person name="Chevrette M.G."/>
            <person name="De Carvalho L.P.S."/>
            <person name="Shen B."/>
        </authorList>
    </citation>
    <scope>NUCLEOTIDE SEQUENCE [LARGE SCALE GENOMIC DNA]</scope>
    <source>
        <strain evidence="2 3">NPDC050545</strain>
    </source>
</reference>
<dbReference type="Proteomes" id="UP001612741">
    <property type="component" value="Unassembled WGS sequence"/>
</dbReference>
<evidence type="ECO:0000313" key="2">
    <source>
        <dbReference type="EMBL" id="MFI6501175.1"/>
    </source>
</evidence>
<gene>
    <name evidence="2" type="ORF">ACIBG2_27615</name>
</gene>
<organism evidence="2 3">
    <name type="scientific">Nonomuraea typhae</name>
    <dbReference type="NCBI Taxonomy" id="2603600"/>
    <lineage>
        <taxon>Bacteria</taxon>
        <taxon>Bacillati</taxon>
        <taxon>Actinomycetota</taxon>
        <taxon>Actinomycetes</taxon>
        <taxon>Streptosporangiales</taxon>
        <taxon>Streptosporangiaceae</taxon>
        <taxon>Nonomuraea</taxon>
    </lineage>
</organism>
<protein>
    <submittedName>
        <fullName evidence="2">DUF397 domain-containing protein</fullName>
    </submittedName>
</protein>
<evidence type="ECO:0000313" key="3">
    <source>
        <dbReference type="Proteomes" id="UP001612741"/>
    </source>
</evidence>
<feature type="domain" description="DUF397" evidence="1">
    <location>
        <begin position="12"/>
        <end position="65"/>
    </location>
</feature>
<comment type="caution">
    <text evidence="2">The sequence shown here is derived from an EMBL/GenBank/DDBJ whole genome shotgun (WGS) entry which is preliminary data.</text>
</comment>
<dbReference type="RefSeq" id="WP_397085526.1">
    <property type="nucleotide sequence ID" value="NZ_JBITGY010000007.1"/>
</dbReference>
<name>A0ABW7YZ21_9ACTN</name>
<sequence length="71" mass="7776">MDDVTPEQLRDAMWRRATRSGDAGDCLEVAPLPGGRVGIRDSEHPEVGPFVVSGSVWRAFVDGARKGEFDF</sequence>
<keyword evidence="3" id="KW-1185">Reference proteome</keyword>
<dbReference type="InterPro" id="IPR007278">
    <property type="entry name" value="DUF397"/>
</dbReference>